<dbReference type="Proteomes" id="UP001497497">
    <property type="component" value="Unassembled WGS sequence"/>
</dbReference>
<sequence length="585" mass="65429">MKIMTWNINGIRSARGKTSTKSFLDSLNADIICLQETKISRDMLDETAAIVDDYESYFSFSRKKTGYSGTANYCKKTTAPVKAEEGLTGKLSSHNQTAVGCYGNMKGFSNDDLEALDVEGRCVITQHKIRLPSNVLKDLAIVNVYAPRAGEKEDRLRYKLKFLSLLQSRCESLLKEKIHVIVVGDMNMTHKQLDTCESEYDVEFLRLPSRIWFNGMLQKSERDTSLPAMDSYLNEIAPPGLEGGHFSDVFRYLHPDQANAYTNWYTTNDHRQTNYGRRLDYILVDTELAGFATKCEIQPEVEGSDHCPVVLTLECEPVPSTISPKHCSKFMPEFRGQQQKLSIFFGKTGKKSSKSGCFSAKNSRGCHQASNLNSETGEFLNSQVQKPKVECMQAIPLAKNAPLKRGTTQKEQGCKKQKTDSKRLSSNQVNLNSFFTKSKNLNAGINTSATTSDSCKACDKIVIDLEEDYDLDDLELSPNVNLKTLPPEKESLPLSHLKGFPSSGMAEETINSKTNSDVWKALLKGPSPPPLCPGHKEPCILKTVTKRGPNKNKQFYVCSRPDGAPGNPELRCNFFQWLNKKSKKL</sequence>
<feature type="binding site" evidence="10">
    <location>
        <position position="185"/>
    </location>
    <ligand>
        <name>Mg(2+)</name>
        <dbReference type="ChEBI" id="CHEBI:18420"/>
        <label>1</label>
    </ligand>
</feature>
<comment type="catalytic activity">
    <reaction evidence="1">
        <text>Exonucleolytic cleavage in the 3'- to 5'-direction to yield nucleoside 5'-phosphates.</text>
        <dbReference type="EC" id="3.1.11.2"/>
    </reaction>
</comment>
<dbReference type="GO" id="GO:0008270">
    <property type="term" value="F:zinc ion binding"/>
    <property type="evidence" value="ECO:0007669"/>
    <property type="project" value="UniProtKB-KW"/>
</dbReference>
<evidence type="ECO:0000256" key="11">
    <source>
        <dbReference type="PIRSR" id="PIRSR604808-3"/>
    </source>
</evidence>
<dbReference type="PROSITE" id="PS51999">
    <property type="entry name" value="ZF_GRF"/>
    <property type="match status" value="1"/>
</dbReference>
<dbReference type="GO" id="GO:0008311">
    <property type="term" value="F:double-stranded DNA 3'-5' DNA exonuclease activity"/>
    <property type="evidence" value="ECO:0007669"/>
    <property type="project" value="UniProtKB-EC"/>
</dbReference>
<dbReference type="PANTHER" id="PTHR22748">
    <property type="entry name" value="AP ENDONUCLEASE"/>
    <property type="match status" value="1"/>
</dbReference>
<dbReference type="Pfam" id="PF06839">
    <property type="entry name" value="Zn_ribbon_GRF"/>
    <property type="match status" value="1"/>
</dbReference>
<evidence type="ECO:0000256" key="8">
    <source>
        <dbReference type="ARBA" id="ARBA00023242"/>
    </source>
</evidence>
<evidence type="ECO:0000256" key="3">
    <source>
        <dbReference type="ARBA" id="ARBA00022723"/>
    </source>
</evidence>
<keyword evidence="7 10" id="KW-0460">Magnesium</keyword>
<feature type="active site" description="Proton donor/acceptor" evidence="9">
    <location>
        <position position="185"/>
    </location>
</feature>
<keyword evidence="10" id="KW-0464">Manganese</keyword>
<evidence type="ECO:0000259" key="14">
    <source>
        <dbReference type="PROSITE" id="PS51999"/>
    </source>
</evidence>
<evidence type="ECO:0000256" key="12">
    <source>
        <dbReference type="PROSITE-ProRule" id="PRU01343"/>
    </source>
</evidence>
<evidence type="ECO:0000256" key="1">
    <source>
        <dbReference type="ARBA" id="ARBA00000493"/>
    </source>
</evidence>
<keyword evidence="16" id="KW-1185">Reference proteome</keyword>
<keyword evidence="4 12" id="KW-0863">Zinc-finger</keyword>
<accession>A0AAV2I681</accession>
<dbReference type="InterPro" id="IPR004808">
    <property type="entry name" value="AP_endonuc_1"/>
</dbReference>
<dbReference type="GO" id="GO:0003677">
    <property type="term" value="F:DNA binding"/>
    <property type="evidence" value="ECO:0007669"/>
    <property type="project" value="InterPro"/>
</dbReference>
<feature type="binding site" evidence="10">
    <location>
        <position position="187"/>
    </location>
    <ligand>
        <name>Mg(2+)</name>
        <dbReference type="ChEBI" id="CHEBI:18420"/>
        <label>1</label>
    </ligand>
</feature>
<evidence type="ECO:0000256" key="13">
    <source>
        <dbReference type="RuleBase" id="RU362131"/>
    </source>
</evidence>
<organism evidence="15 16">
    <name type="scientific">Lymnaea stagnalis</name>
    <name type="common">Great pond snail</name>
    <name type="synonym">Helix stagnalis</name>
    <dbReference type="NCBI Taxonomy" id="6523"/>
    <lineage>
        <taxon>Eukaryota</taxon>
        <taxon>Metazoa</taxon>
        <taxon>Spiralia</taxon>
        <taxon>Lophotrochozoa</taxon>
        <taxon>Mollusca</taxon>
        <taxon>Gastropoda</taxon>
        <taxon>Heterobranchia</taxon>
        <taxon>Euthyneura</taxon>
        <taxon>Panpulmonata</taxon>
        <taxon>Hygrophila</taxon>
        <taxon>Lymnaeoidea</taxon>
        <taxon>Lymnaeidae</taxon>
        <taxon>Lymnaea</taxon>
    </lineage>
</organism>
<keyword evidence="5" id="KW-0378">Hydrolase</keyword>
<dbReference type="InterPro" id="IPR020847">
    <property type="entry name" value="AP_endonuclease_F1_BS"/>
</dbReference>
<feature type="site" description="Transition state stabilizer" evidence="11">
    <location>
        <position position="187"/>
    </location>
</feature>
<dbReference type="InterPro" id="IPR010666">
    <property type="entry name" value="Znf_GRF"/>
</dbReference>
<feature type="binding site" evidence="10">
    <location>
        <position position="305"/>
    </location>
    <ligand>
        <name>Mg(2+)</name>
        <dbReference type="ChEBI" id="CHEBI:18420"/>
        <label>1</label>
    </ligand>
</feature>
<dbReference type="Pfam" id="PF03372">
    <property type="entry name" value="Exo_endo_phos"/>
    <property type="match status" value="1"/>
</dbReference>
<protein>
    <recommendedName>
        <fullName evidence="13">DNA-(apurinic or apyrimidinic site) endonuclease</fullName>
        <ecNumber evidence="13">3.1.-.-</ecNumber>
    </recommendedName>
</protein>
<feature type="site" description="Important for catalytic activity" evidence="11">
    <location>
        <position position="280"/>
    </location>
</feature>
<feature type="binding site" evidence="10">
    <location>
        <position position="7"/>
    </location>
    <ligand>
        <name>Mg(2+)</name>
        <dbReference type="ChEBI" id="CHEBI:18420"/>
        <label>1</label>
    </ligand>
</feature>
<keyword evidence="8" id="KW-0539">Nucleus</keyword>
<dbReference type="EC" id="3.1.-.-" evidence="13"/>
<evidence type="ECO:0000256" key="5">
    <source>
        <dbReference type="ARBA" id="ARBA00022801"/>
    </source>
</evidence>
<feature type="active site" description="Proton acceptor" evidence="9">
    <location>
        <position position="306"/>
    </location>
</feature>
<keyword evidence="13" id="KW-0234">DNA repair</keyword>
<keyword evidence="3 10" id="KW-0479">Metal-binding</keyword>
<dbReference type="PROSITE" id="PS00726">
    <property type="entry name" value="AP_NUCLEASE_F1_1"/>
    <property type="match status" value="1"/>
</dbReference>
<dbReference type="NCBIfam" id="TIGR00633">
    <property type="entry name" value="xth"/>
    <property type="match status" value="1"/>
</dbReference>
<evidence type="ECO:0000256" key="10">
    <source>
        <dbReference type="PIRSR" id="PIRSR604808-2"/>
    </source>
</evidence>
<name>A0AAV2I681_LYMST</name>
<keyword evidence="6" id="KW-0862">Zinc</keyword>
<evidence type="ECO:0000256" key="2">
    <source>
        <dbReference type="ARBA" id="ARBA00007092"/>
    </source>
</evidence>
<gene>
    <name evidence="15" type="ORF">GSLYS_00013636001</name>
</gene>
<dbReference type="PROSITE" id="PS51435">
    <property type="entry name" value="AP_NUCLEASE_F1_4"/>
    <property type="match status" value="1"/>
</dbReference>
<dbReference type="CDD" id="cd09088">
    <property type="entry name" value="Ape2-like_AP-endo"/>
    <property type="match status" value="1"/>
</dbReference>
<feature type="binding site" evidence="10">
    <location>
        <position position="36"/>
    </location>
    <ligand>
        <name>Mg(2+)</name>
        <dbReference type="ChEBI" id="CHEBI:18420"/>
        <label>1</label>
    </ligand>
</feature>
<comment type="cofactor">
    <cofactor evidence="10 13">
        <name>Mg(2+)</name>
        <dbReference type="ChEBI" id="CHEBI:18420"/>
    </cofactor>
    <cofactor evidence="10 13">
        <name>Mn(2+)</name>
        <dbReference type="ChEBI" id="CHEBI:29035"/>
    </cofactor>
    <text evidence="10 13">Probably binds two magnesium or manganese ions per subunit.</text>
</comment>
<evidence type="ECO:0000256" key="4">
    <source>
        <dbReference type="ARBA" id="ARBA00022771"/>
    </source>
</evidence>
<dbReference type="InterPro" id="IPR005135">
    <property type="entry name" value="Endo/exonuclease/phosphatase"/>
</dbReference>
<feature type="domain" description="GRF-type" evidence="14">
    <location>
        <begin position="532"/>
        <end position="581"/>
    </location>
</feature>
<keyword evidence="13" id="KW-0227">DNA damage</keyword>
<evidence type="ECO:0000313" key="16">
    <source>
        <dbReference type="Proteomes" id="UP001497497"/>
    </source>
</evidence>
<reference evidence="15 16" key="1">
    <citation type="submission" date="2024-04" db="EMBL/GenBank/DDBJ databases">
        <authorList>
            <consortium name="Genoscope - CEA"/>
            <person name="William W."/>
        </authorList>
    </citation>
    <scope>NUCLEOTIDE SEQUENCE [LARGE SCALE GENOMIC DNA]</scope>
</reference>
<proteinExistence type="inferred from homology"/>
<dbReference type="SUPFAM" id="SSF56219">
    <property type="entry name" value="DNase I-like"/>
    <property type="match status" value="1"/>
</dbReference>
<dbReference type="AlphaFoldDB" id="A0AAV2I681"/>
<comment type="similarity">
    <text evidence="2 13">Belongs to the DNA repair enzymes AP/ExoA family.</text>
</comment>
<feature type="active site" evidence="9">
    <location>
        <position position="145"/>
    </location>
</feature>
<dbReference type="PANTHER" id="PTHR22748:SF4">
    <property type="entry name" value="DNA-(APURINIC OR APYRIMIDINIC SITE) ENDONUCLEASE 2"/>
    <property type="match status" value="1"/>
</dbReference>
<dbReference type="InterPro" id="IPR036691">
    <property type="entry name" value="Endo/exonu/phosph_ase_sf"/>
</dbReference>
<dbReference type="GO" id="GO:0003906">
    <property type="term" value="F:DNA-(apurinic or apyrimidinic site) endonuclease activity"/>
    <property type="evidence" value="ECO:0007669"/>
    <property type="project" value="TreeGrafter"/>
</dbReference>
<evidence type="ECO:0000256" key="7">
    <source>
        <dbReference type="ARBA" id="ARBA00022842"/>
    </source>
</evidence>
<dbReference type="GO" id="GO:0005634">
    <property type="term" value="C:nucleus"/>
    <property type="evidence" value="ECO:0007669"/>
    <property type="project" value="TreeGrafter"/>
</dbReference>
<evidence type="ECO:0000256" key="9">
    <source>
        <dbReference type="PIRSR" id="PIRSR604808-1"/>
    </source>
</evidence>
<feature type="site" description="Interaction with DNA substrate" evidence="11">
    <location>
        <position position="306"/>
    </location>
</feature>
<evidence type="ECO:0000313" key="15">
    <source>
        <dbReference type="EMBL" id="CAL1539903.1"/>
    </source>
</evidence>
<dbReference type="EMBL" id="CAXITT010000360">
    <property type="protein sequence ID" value="CAL1539903.1"/>
    <property type="molecule type" value="Genomic_DNA"/>
</dbReference>
<dbReference type="GO" id="GO:0006284">
    <property type="term" value="P:base-excision repair"/>
    <property type="evidence" value="ECO:0007669"/>
    <property type="project" value="TreeGrafter"/>
</dbReference>
<feature type="binding site" evidence="10">
    <location>
        <position position="306"/>
    </location>
    <ligand>
        <name>Mg(2+)</name>
        <dbReference type="ChEBI" id="CHEBI:18420"/>
        <label>1</label>
    </ligand>
</feature>
<evidence type="ECO:0000256" key="6">
    <source>
        <dbReference type="ARBA" id="ARBA00022833"/>
    </source>
</evidence>
<dbReference type="Gene3D" id="3.60.10.10">
    <property type="entry name" value="Endonuclease/exonuclease/phosphatase"/>
    <property type="match status" value="1"/>
</dbReference>
<comment type="caution">
    <text evidence="15">The sequence shown here is derived from an EMBL/GenBank/DDBJ whole genome shotgun (WGS) entry which is preliminary data.</text>
</comment>
<dbReference type="GO" id="GO:0008081">
    <property type="term" value="F:phosphoric diester hydrolase activity"/>
    <property type="evidence" value="ECO:0007669"/>
    <property type="project" value="TreeGrafter"/>
</dbReference>